<feature type="domain" description="RNase T2-like C-terminal" evidence="17">
    <location>
        <begin position="221"/>
        <end position="335"/>
    </location>
</feature>
<dbReference type="GO" id="GO:0016787">
    <property type="term" value="F:hydrolase activity"/>
    <property type="evidence" value="ECO:0007669"/>
    <property type="project" value="UniProtKB-KW"/>
</dbReference>
<protein>
    <recommendedName>
        <fullName evidence="4">ribonuclease T2</fullName>
        <ecNumber evidence="4">4.6.1.19</ecNumber>
    </recommendedName>
</protein>
<dbReference type="PANTHER" id="PTHR11240:SF22">
    <property type="entry name" value="RIBONUCLEASE T2"/>
    <property type="match status" value="1"/>
</dbReference>
<gene>
    <name evidence="18" type="ORF">NEMBOFW57_005720</name>
</gene>
<evidence type="ECO:0000256" key="9">
    <source>
        <dbReference type="ARBA" id="ARBA00022759"/>
    </source>
</evidence>
<dbReference type="InterPro" id="IPR036430">
    <property type="entry name" value="RNase_T2-like_sf"/>
</dbReference>
<dbReference type="PANTHER" id="PTHR11240">
    <property type="entry name" value="RIBONUCLEASE T2"/>
    <property type="match status" value="1"/>
</dbReference>
<dbReference type="GO" id="GO:0006401">
    <property type="term" value="P:RNA catabolic process"/>
    <property type="evidence" value="ECO:0007669"/>
    <property type="project" value="TreeGrafter"/>
</dbReference>
<dbReference type="GO" id="GO:0005576">
    <property type="term" value="C:extracellular region"/>
    <property type="evidence" value="ECO:0007669"/>
    <property type="project" value="TreeGrafter"/>
</dbReference>
<dbReference type="Proteomes" id="UP001197093">
    <property type="component" value="Unassembled WGS sequence"/>
</dbReference>
<keyword evidence="11" id="KW-1015">Disulfide bond</keyword>
<keyword evidence="7" id="KW-0540">Nuclease</keyword>
<dbReference type="AlphaFoldDB" id="A0AAD4I1T9"/>
<keyword evidence="5" id="KW-0963">Cytoplasm</keyword>
<evidence type="ECO:0000256" key="15">
    <source>
        <dbReference type="RuleBase" id="RU004328"/>
    </source>
</evidence>
<accession>A0AAD4I1T9</accession>
<comment type="caution">
    <text evidence="18">The sequence shown here is derived from an EMBL/GenBank/DDBJ whole genome shotgun (WGS) entry which is preliminary data.</text>
</comment>
<dbReference type="Pfam" id="PF00445">
    <property type="entry name" value="Ribonuclease_T2"/>
    <property type="match status" value="1"/>
</dbReference>
<evidence type="ECO:0000256" key="14">
    <source>
        <dbReference type="ARBA" id="ARBA00025494"/>
    </source>
</evidence>
<evidence type="ECO:0000256" key="2">
    <source>
        <dbReference type="ARBA" id="ARBA00004496"/>
    </source>
</evidence>
<evidence type="ECO:0000259" key="17">
    <source>
        <dbReference type="Pfam" id="PF25488"/>
    </source>
</evidence>
<dbReference type="InterPro" id="IPR057328">
    <property type="entry name" value="RNaseT2L_C"/>
</dbReference>
<keyword evidence="9" id="KW-0255">Endonuclease</keyword>
<keyword evidence="6" id="KW-0926">Vacuole</keyword>
<dbReference type="SUPFAM" id="SSF55895">
    <property type="entry name" value="Ribonuclease Rh-like"/>
    <property type="match status" value="1"/>
</dbReference>
<comment type="similarity">
    <text evidence="3 15">Belongs to the RNase T2 family.</text>
</comment>
<reference evidence="18" key="1">
    <citation type="submission" date="2023-02" db="EMBL/GenBank/DDBJ databases">
        <authorList>
            <person name="Palmer J.M."/>
        </authorList>
    </citation>
    <scope>NUCLEOTIDE SEQUENCE</scope>
    <source>
        <strain evidence="18">FW57</strain>
    </source>
</reference>
<evidence type="ECO:0000313" key="19">
    <source>
        <dbReference type="Proteomes" id="UP001197093"/>
    </source>
</evidence>
<evidence type="ECO:0000256" key="7">
    <source>
        <dbReference type="ARBA" id="ARBA00022722"/>
    </source>
</evidence>
<sequence>MATIILLGGDVNLVLGDGTYEANCDASREYTNITQILQAAAPSTLQYMQTYWKDYQGNDESFWEHEWGKHGTCISTLEPSCYANYKATDDAVDYFNKAVSLFKTLPSYSWLAAAGIVPSSTKTYTLAAIQSALTSKFGFAVTINCNSKKELDELWYHYNVQGSVQSGTWQPAAPVGSGSTCPSTGIKYLPKPGGTTSTTVAGTPGTTVTTSAPVSTASGTALSGKGYLNVVSGGSQNGCIISAGTWYTTGTCATFTATPSGSGFTLSSSKGKCAISSNALTCASSVTTATVFAYDGTYLTYSGSSSFYTTAVPTGTKQSTVYTTSQAVSLQITWQAI</sequence>
<dbReference type="GO" id="GO:0003723">
    <property type="term" value="F:RNA binding"/>
    <property type="evidence" value="ECO:0007669"/>
    <property type="project" value="InterPro"/>
</dbReference>
<evidence type="ECO:0000256" key="13">
    <source>
        <dbReference type="ARBA" id="ARBA00023239"/>
    </source>
</evidence>
<evidence type="ECO:0000256" key="11">
    <source>
        <dbReference type="ARBA" id="ARBA00023157"/>
    </source>
</evidence>
<evidence type="ECO:0000256" key="12">
    <source>
        <dbReference type="ARBA" id="ARBA00023180"/>
    </source>
</evidence>
<keyword evidence="12" id="KW-0325">Glycoprotein</keyword>
<evidence type="ECO:0000256" key="4">
    <source>
        <dbReference type="ARBA" id="ARBA00012571"/>
    </source>
</evidence>
<dbReference type="Pfam" id="PF25488">
    <property type="entry name" value="RNaseT2L_C"/>
    <property type="match status" value="1"/>
</dbReference>
<name>A0AAD4I1T9_9PEZI</name>
<evidence type="ECO:0000256" key="6">
    <source>
        <dbReference type="ARBA" id="ARBA00022554"/>
    </source>
</evidence>
<dbReference type="GO" id="GO:0033897">
    <property type="term" value="F:ribonuclease T2 activity"/>
    <property type="evidence" value="ECO:0007669"/>
    <property type="project" value="UniProtKB-EC"/>
</dbReference>
<keyword evidence="10" id="KW-0378">Hydrolase</keyword>
<keyword evidence="8 16" id="KW-0732">Signal</keyword>
<organism evidence="18 19">
    <name type="scientific">Staphylotrichum longicolle</name>
    <dbReference type="NCBI Taxonomy" id="669026"/>
    <lineage>
        <taxon>Eukaryota</taxon>
        <taxon>Fungi</taxon>
        <taxon>Dikarya</taxon>
        <taxon>Ascomycota</taxon>
        <taxon>Pezizomycotina</taxon>
        <taxon>Sordariomycetes</taxon>
        <taxon>Sordariomycetidae</taxon>
        <taxon>Sordariales</taxon>
        <taxon>Chaetomiaceae</taxon>
        <taxon>Staphylotrichum</taxon>
    </lineage>
</organism>
<evidence type="ECO:0000256" key="10">
    <source>
        <dbReference type="ARBA" id="ARBA00022801"/>
    </source>
</evidence>
<dbReference type="EC" id="4.6.1.19" evidence="4"/>
<dbReference type="InterPro" id="IPR033697">
    <property type="entry name" value="Ribonuclease_T2_eukaryotic"/>
</dbReference>
<dbReference type="GO" id="GO:0005775">
    <property type="term" value="C:vacuolar lumen"/>
    <property type="evidence" value="ECO:0007669"/>
    <property type="project" value="UniProtKB-SubCell"/>
</dbReference>
<feature type="chain" id="PRO_5042267320" description="ribonuclease T2" evidence="16">
    <location>
        <begin position="17"/>
        <end position="337"/>
    </location>
</feature>
<evidence type="ECO:0000313" key="18">
    <source>
        <dbReference type="EMBL" id="KAG7289353.1"/>
    </source>
</evidence>
<dbReference type="CDD" id="cd01061">
    <property type="entry name" value="RNase_T2_euk"/>
    <property type="match status" value="1"/>
</dbReference>
<evidence type="ECO:0000256" key="5">
    <source>
        <dbReference type="ARBA" id="ARBA00022490"/>
    </source>
</evidence>
<evidence type="ECO:0000256" key="3">
    <source>
        <dbReference type="ARBA" id="ARBA00007469"/>
    </source>
</evidence>
<keyword evidence="19" id="KW-1185">Reference proteome</keyword>
<proteinExistence type="inferred from homology"/>
<comment type="function">
    <text evidence="14">Rnase which modulates cell survival under stress conditions. Released from the vacuole to the cytoplasm during stress to promote tRNA and rRNA cleavage and to activate separately a downstream pathway that promotes cell death. Involved in cell size, vacuolar morphology and growth at high temperatures and high salt concentration.</text>
</comment>
<evidence type="ECO:0000256" key="1">
    <source>
        <dbReference type="ARBA" id="ARBA00004410"/>
    </source>
</evidence>
<evidence type="ECO:0000256" key="16">
    <source>
        <dbReference type="SAM" id="SignalP"/>
    </source>
</evidence>
<feature type="signal peptide" evidence="16">
    <location>
        <begin position="1"/>
        <end position="16"/>
    </location>
</feature>
<comment type="subcellular location">
    <subcellularLocation>
        <location evidence="2">Cytoplasm</location>
    </subcellularLocation>
    <subcellularLocation>
        <location evidence="1">Vacuole lumen</location>
    </subcellularLocation>
</comment>
<dbReference type="Gene3D" id="3.90.730.10">
    <property type="entry name" value="Ribonuclease T2-like"/>
    <property type="match status" value="1"/>
</dbReference>
<keyword evidence="13" id="KW-0456">Lyase</keyword>
<dbReference type="InterPro" id="IPR001568">
    <property type="entry name" value="RNase_T2-like"/>
</dbReference>
<dbReference type="EMBL" id="JAHCVI010000002">
    <property type="protein sequence ID" value="KAG7289353.1"/>
    <property type="molecule type" value="Genomic_DNA"/>
</dbReference>
<evidence type="ECO:0000256" key="8">
    <source>
        <dbReference type="ARBA" id="ARBA00022729"/>
    </source>
</evidence>
<dbReference type="InterPro" id="IPR033130">
    <property type="entry name" value="RNase_T2_His_AS_2"/>
</dbReference>
<dbReference type="PROSITE" id="PS00531">
    <property type="entry name" value="RNASE_T2_2"/>
    <property type="match status" value="1"/>
</dbReference>